<protein>
    <submittedName>
        <fullName evidence="1">Uncharacterized protein</fullName>
    </submittedName>
</protein>
<dbReference type="Proteomes" id="UP000076532">
    <property type="component" value="Unassembled WGS sequence"/>
</dbReference>
<dbReference type="STRING" id="436010.A0A167THE3"/>
<proteinExistence type="predicted"/>
<dbReference type="OrthoDB" id="407298at2759"/>
<name>A0A167THE3_9AGAM</name>
<accession>A0A167THE3</accession>
<dbReference type="InterPro" id="IPR036851">
    <property type="entry name" value="Chloroperoxidase-like_sf"/>
</dbReference>
<sequence>MAVDQVAKAHIRRENESPALDRLHAEIAHGEMAIALRALTTASAPDAGIPLAWLRMWIRDETFPVGWTPSRTVGLVDAVRECARCDEGARRCADSGGYEEGGGGAPAG</sequence>
<evidence type="ECO:0000313" key="1">
    <source>
        <dbReference type="EMBL" id="KZP02941.1"/>
    </source>
</evidence>
<reference evidence="1 2" key="1">
    <citation type="journal article" date="2016" name="Mol. Biol. Evol.">
        <title>Comparative Genomics of Early-Diverging Mushroom-Forming Fungi Provides Insights into the Origins of Lignocellulose Decay Capabilities.</title>
        <authorList>
            <person name="Nagy L.G."/>
            <person name="Riley R."/>
            <person name="Tritt A."/>
            <person name="Adam C."/>
            <person name="Daum C."/>
            <person name="Floudas D."/>
            <person name="Sun H."/>
            <person name="Yadav J.S."/>
            <person name="Pangilinan J."/>
            <person name="Larsson K.H."/>
            <person name="Matsuura K."/>
            <person name="Barry K."/>
            <person name="Labutti K."/>
            <person name="Kuo R."/>
            <person name="Ohm R.A."/>
            <person name="Bhattacharya S.S."/>
            <person name="Shirouzu T."/>
            <person name="Yoshinaga Y."/>
            <person name="Martin F.M."/>
            <person name="Grigoriev I.V."/>
            <person name="Hibbett D.S."/>
        </authorList>
    </citation>
    <scope>NUCLEOTIDE SEQUENCE [LARGE SCALE GENOMIC DNA]</scope>
    <source>
        <strain evidence="1 2">CBS 109695</strain>
    </source>
</reference>
<gene>
    <name evidence="1" type="ORF">FIBSPDRAFT_879892</name>
</gene>
<dbReference type="AlphaFoldDB" id="A0A167THE3"/>
<organism evidence="1 2">
    <name type="scientific">Athelia psychrophila</name>
    <dbReference type="NCBI Taxonomy" id="1759441"/>
    <lineage>
        <taxon>Eukaryota</taxon>
        <taxon>Fungi</taxon>
        <taxon>Dikarya</taxon>
        <taxon>Basidiomycota</taxon>
        <taxon>Agaricomycotina</taxon>
        <taxon>Agaricomycetes</taxon>
        <taxon>Agaricomycetidae</taxon>
        <taxon>Atheliales</taxon>
        <taxon>Atheliaceae</taxon>
        <taxon>Athelia</taxon>
    </lineage>
</organism>
<dbReference type="GO" id="GO:0004601">
    <property type="term" value="F:peroxidase activity"/>
    <property type="evidence" value="ECO:0007669"/>
    <property type="project" value="InterPro"/>
</dbReference>
<keyword evidence="2" id="KW-1185">Reference proteome</keyword>
<dbReference type="Gene3D" id="1.10.489.10">
    <property type="entry name" value="Chloroperoxidase-like"/>
    <property type="match status" value="1"/>
</dbReference>
<evidence type="ECO:0000313" key="2">
    <source>
        <dbReference type="Proteomes" id="UP000076532"/>
    </source>
</evidence>
<dbReference type="EMBL" id="KV418226">
    <property type="protein sequence ID" value="KZP02941.1"/>
    <property type="molecule type" value="Genomic_DNA"/>
</dbReference>